<protein>
    <recommendedName>
        <fullName evidence="1">Wadjet protein JetD C-terminal domain-containing protein</fullName>
    </recommendedName>
</protein>
<evidence type="ECO:0000313" key="3">
    <source>
        <dbReference type="Proteomes" id="UP000013085"/>
    </source>
</evidence>
<dbReference type="Pfam" id="PF09983">
    <property type="entry name" value="JetD_C"/>
    <property type="match status" value="1"/>
</dbReference>
<dbReference type="PATRIC" id="fig|999408.3.peg.2073"/>
<organism evidence="2 3">
    <name type="scientific">[Clostridium] clostridioforme 90A8</name>
    <dbReference type="NCBI Taxonomy" id="999408"/>
    <lineage>
        <taxon>Bacteria</taxon>
        <taxon>Bacillati</taxon>
        <taxon>Bacillota</taxon>
        <taxon>Clostridia</taxon>
        <taxon>Lachnospirales</taxon>
        <taxon>Lachnospiraceae</taxon>
        <taxon>Enterocloster</taxon>
    </lineage>
</organism>
<reference evidence="2 3" key="1">
    <citation type="submission" date="2013-01" db="EMBL/GenBank/DDBJ databases">
        <title>The Genome Sequence of Clostridium clostridioforme 90A8.</title>
        <authorList>
            <consortium name="The Broad Institute Genome Sequencing Platform"/>
            <person name="Earl A."/>
            <person name="Ward D."/>
            <person name="Feldgarden M."/>
            <person name="Gevers D."/>
            <person name="Courvalin P."/>
            <person name="Lambert T."/>
            <person name="Walker B."/>
            <person name="Young S.K."/>
            <person name="Zeng Q."/>
            <person name="Gargeya S."/>
            <person name="Fitzgerald M."/>
            <person name="Haas B."/>
            <person name="Abouelleil A."/>
            <person name="Alvarado L."/>
            <person name="Arachchi H.M."/>
            <person name="Berlin A.M."/>
            <person name="Chapman S.B."/>
            <person name="Dewar J."/>
            <person name="Goldberg J."/>
            <person name="Griggs A."/>
            <person name="Gujja S."/>
            <person name="Hansen M."/>
            <person name="Howarth C."/>
            <person name="Imamovic A."/>
            <person name="Larimer J."/>
            <person name="McCowan C."/>
            <person name="Murphy C."/>
            <person name="Neiman D."/>
            <person name="Pearson M."/>
            <person name="Priest M."/>
            <person name="Roberts A."/>
            <person name="Saif S."/>
            <person name="Shea T."/>
            <person name="Sisk P."/>
            <person name="Sykes S."/>
            <person name="Wortman J."/>
            <person name="Nusbaum C."/>
            <person name="Birren B."/>
        </authorList>
    </citation>
    <scope>NUCLEOTIDE SEQUENCE [LARGE SCALE GENOMIC DNA]</scope>
    <source>
        <strain evidence="2 3">90A8</strain>
    </source>
</reference>
<dbReference type="InterPro" id="IPR024534">
    <property type="entry name" value="JetD_C"/>
</dbReference>
<comment type="caution">
    <text evidence="2">The sequence shown here is derived from an EMBL/GenBank/DDBJ whole genome shotgun (WGS) entry which is preliminary data.</text>
</comment>
<evidence type="ECO:0000259" key="1">
    <source>
        <dbReference type="Pfam" id="PF09983"/>
    </source>
</evidence>
<dbReference type="RefSeq" id="WP_002595582.1">
    <property type="nucleotide sequence ID" value="NZ_KB851019.1"/>
</dbReference>
<dbReference type="AlphaFoldDB" id="A0A0E2HCH3"/>
<dbReference type="Proteomes" id="UP000013085">
    <property type="component" value="Unassembled WGS sequence"/>
</dbReference>
<name>A0A0E2HCH3_9FIRM</name>
<gene>
    <name evidence="2" type="ORF">HMPREF1090_01930</name>
</gene>
<feature type="domain" description="Wadjet protein JetD C-terminal" evidence="1">
    <location>
        <begin position="251"/>
        <end position="389"/>
    </location>
</feature>
<sequence>MNAPLECIIRKCENSTVDWKEGMSGNRSVIFREQDFKETGKQDFMNQLMKLEKEGLLKVKWYQYGTEAEKVWYRLEQMETIYQRLGKTPKFKRVNALKEEVDRQLALIQSQWIRSYYQSFLQSLDKGDVPKALDTPKRELLFTCFKAIDCLQEPVYKRIFSKKYLGNSKAFENHLQSKILSAARVYLDTVNDDMDDCQVLDQLLINGYAQELAVKGNLVIELEGNKINLSLFPCGFVFNNQTLRKASIPPEQSVTKVITVENKANYESMPYEEGTLIIYSHGYFSPDERAFLIHLERVLSSIRTSCGTTYLHTGDLDYGGVKIFQYIKKRIFPNLQPYLMDTQTHEQYKAYGEPIETSKLEKLQRTTEPLLQPLIDKICAEKQVIEQESFLF</sequence>
<proteinExistence type="predicted"/>
<evidence type="ECO:0000313" key="2">
    <source>
        <dbReference type="EMBL" id="ENZ17340.1"/>
    </source>
</evidence>
<dbReference type="EMBL" id="AGYR01000016">
    <property type="protein sequence ID" value="ENZ17340.1"/>
    <property type="molecule type" value="Genomic_DNA"/>
</dbReference>
<accession>A0A0E2HCH3</accession>
<dbReference type="HOGENOM" id="CLU_054915_0_0_9"/>